<accession>A0A5K3FQ30</accession>
<evidence type="ECO:0000313" key="4">
    <source>
        <dbReference type="WBParaSite" id="MCU_010168-RC"/>
    </source>
</evidence>
<feature type="domain" description="RRM" evidence="3">
    <location>
        <begin position="35"/>
        <end position="110"/>
    </location>
</feature>
<dbReference type="PANTHER" id="PTHR15592">
    <property type="entry name" value="MATRIN 3/NUCLEAR PROTEIN 220-RELATED"/>
    <property type="match status" value="1"/>
</dbReference>
<dbReference type="Pfam" id="PF13893">
    <property type="entry name" value="RRM_5"/>
    <property type="match status" value="1"/>
</dbReference>
<protein>
    <submittedName>
        <fullName evidence="4">RRM domain-containing protein</fullName>
    </submittedName>
</protein>
<feature type="region of interest" description="Disordered" evidence="2">
    <location>
        <begin position="272"/>
        <end position="297"/>
    </location>
</feature>
<proteinExistence type="predicted"/>
<dbReference type="SUPFAM" id="SSF54928">
    <property type="entry name" value="RNA-binding domain, RBD"/>
    <property type="match status" value="4"/>
</dbReference>
<dbReference type="CDD" id="cd12423">
    <property type="entry name" value="RRM3_PTBP1_like"/>
    <property type="match status" value="1"/>
</dbReference>
<name>A0A5K3FQ30_MESCO</name>
<feature type="region of interest" description="Disordered" evidence="2">
    <location>
        <begin position="1"/>
        <end position="27"/>
    </location>
</feature>
<dbReference type="PROSITE" id="PS50102">
    <property type="entry name" value="RRM"/>
    <property type="match status" value="2"/>
</dbReference>
<feature type="compositionally biased region" description="Low complexity" evidence="2">
    <location>
        <begin position="284"/>
        <end position="297"/>
    </location>
</feature>
<dbReference type="InterPro" id="IPR035979">
    <property type="entry name" value="RBD_domain_sf"/>
</dbReference>
<dbReference type="CDD" id="cd12421">
    <property type="entry name" value="RRM1_PTBP1_hnRNPL_like"/>
    <property type="match status" value="1"/>
</dbReference>
<sequence length="573" mass="61911">MFEQKRQYPYLDDQRNGEHISTSKKTKTEAALPSPVLHIRSLPADITEKEVLTLAIPFGLLENALVTKTGQAMLEFQQQESATSMLNYYTLYSPPVIRGAHTVILQYSKYPHLTMTTRRPGLAETIEGVNRAHVSLVSPSSSISSSRKVLRVQVDQPLTTPLGYMPFYQALYRFGQILRIVTFKSGSSPQAFVEFAQTASTDVAKHQLDGWPFVAGGICRTNYSHMETLEVHQESQYCRDFVKNPIFSHKDPSDRHLATALMGTQPLLPTPVLSMSDDMTGNASTSQVQSTTSSNSLNLPSAQQMASLDIPTLTSFANEVIQAIILVVSGQGGSSLPDAPSQQQLQTQVASIQQLLPLVQIASAAAAASSNCTAANKGLVQLTGGGSCASTITPQLVDQITNLPTISTSLMASPVLLVTQLNAEEVTPDILCTLFGVYGDVQRVKILFNKKDSALVQFSDANQASLALQHLNGIPLLGSNIRCHRSKHLSVTIGADSSSSGGGGAGEASLTRDYSGSRLHRFRNANSRNYQNICAPNTVLHVSGMPEDATEEELTELFTKHSGVAPVSTKFME</sequence>
<feature type="domain" description="RRM" evidence="3">
    <location>
        <begin position="414"/>
        <end position="488"/>
    </location>
</feature>
<dbReference type="SMART" id="SM00360">
    <property type="entry name" value="RRM"/>
    <property type="match status" value="2"/>
</dbReference>
<feature type="compositionally biased region" description="Basic and acidic residues" evidence="2">
    <location>
        <begin position="1"/>
        <end position="18"/>
    </location>
</feature>
<dbReference type="AlphaFoldDB" id="A0A5K3FQ30"/>
<keyword evidence="1" id="KW-0694">RNA-binding</keyword>
<dbReference type="FunFam" id="3.30.70.330:FF:000341">
    <property type="entry name" value="Hephaestus, isoform C"/>
    <property type="match status" value="1"/>
</dbReference>
<dbReference type="Gene3D" id="3.30.70.330">
    <property type="match status" value="4"/>
</dbReference>
<reference evidence="4" key="1">
    <citation type="submission" date="2019-11" db="UniProtKB">
        <authorList>
            <consortium name="WormBaseParasite"/>
        </authorList>
    </citation>
    <scope>IDENTIFICATION</scope>
</reference>
<evidence type="ECO:0000256" key="2">
    <source>
        <dbReference type="SAM" id="MobiDB-lite"/>
    </source>
</evidence>
<dbReference type="InterPro" id="IPR012677">
    <property type="entry name" value="Nucleotide-bd_a/b_plait_sf"/>
</dbReference>
<dbReference type="GO" id="GO:0003723">
    <property type="term" value="F:RNA binding"/>
    <property type="evidence" value="ECO:0007669"/>
    <property type="project" value="UniProtKB-UniRule"/>
</dbReference>
<organism evidence="4">
    <name type="scientific">Mesocestoides corti</name>
    <name type="common">Flatworm</name>
    <dbReference type="NCBI Taxonomy" id="53468"/>
    <lineage>
        <taxon>Eukaryota</taxon>
        <taxon>Metazoa</taxon>
        <taxon>Spiralia</taxon>
        <taxon>Lophotrochozoa</taxon>
        <taxon>Platyhelminthes</taxon>
        <taxon>Cestoda</taxon>
        <taxon>Eucestoda</taxon>
        <taxon>Cyclophyllidea</taxon>
        <taxon>Mesocestoididae</taxon>
        <taxon>Mesocestoides</taxon>
    </lineage>
</organism>
<evidence type="ECO:0000259" key="3">
    <source>
        <dbReference type="PROSITE" id="PS50102"/>
    </source>
</evidence>
<dbReference type="InterPro" id="IPR000504">
    <property type="entry name" value="RRM_dom"/>
</dbReference>
<evidence type="ECO:0000256" key="1">
    <source>
        <dbReference type="PROSITE-ProRule" id="PRU00176"/>
    </source>
</evidence>
<dbReference type="WBParaSite" id="MCU_010168-RC">
    <property type="protein sequence ID" value="MCU_010168-RC"/>
    <property type="gene ID" value="MCU_010168"/>
</dbReference>